<feature type="compositionally biased region" description="Basic and acidic residues" evidence="14">
    <location>
        <begin position="100"/>
        <end position="116"/>
    </location>
</feature>
<evidence type="ECO:0000256" key="6">
    <source>
        <dbReference type="ARBA" id="ARBA00022737"/>
    </source>
</evidence>
<evidence type="ECO:0000256" key="7">
    <source>
        <dbReference type="ARBA" id="ARBA00022792"/>
    </source>
</evidence>
<dbReference type="PANTHER" id="PTHR12294:SF1">
    <property type="entry name" value="CALCIUM UPTAKE PROTEIN 1, MITOCHONDRIAL"/>
    <property type="match status" value="1"/>
</dbReference>
<evidence type="ECO:0000256" key="12">
    <source>
        <dbReference type="ARBA" id="ARBA00023136"/>
    </source>
</evidence>
<evidence type="ECO:0000256" key="5">
    <source>
        <dbReference type="ARBA" id="ARBA00022723"/>
    </source>
</evidence>
<evidence type="ECO:0000256" key="2">
    <source>
        <dbReference type="ARBA" id="ARBA00004569"/>
    </source>
</evidence>
<dbReference type="Proteomes" id="UP000051952">
    <property type="component" value="Unassembled WGS sequence"/>
</dbReference>
<evidence type="ECO:0000256" key="9">
    <source>
        <dbReference type="ARBA" id="ARBA00022946"/>
    </source>
</evidence>
<dbReference type="EMBL" id="CYKH01001680">
    <property type="protein sequence ID" value="CUI14853.1"/>
    <property type="molecule type" value="Genomic_DNA"/>
</dbReference>
<evidence type="ECO:0000256" key="13">
    <source>
        <dbReference type="ARBA" id="ARBA00038333"/>
    </source>
</evidence>
<keyword evidence="6" id="KW-0677">Repeat</keyword>
<keyword evidence="10" id="KW-0406">Ion transport</keyword>
<dbReference type="GO" id="GO:1990246">
    <property type="term" value="C:uniplex complex"/>
    <property type="evidence" value="ECO:0007669"/>
    <property type="project" value="TreeGrafter"/>
</dbReference>
<comment type="similarity">
    <text evidence="13">Belongs to the MICU1 family. MICU1 subfamily.</text>
</comment>
<dbReference type="PROSITE" id="PS00018">
    <property type="entry name" value="EF_HAND_1"/>
    <property type="match status" value="1"/>
</dbReference>
<dbReference type="SUPFAM" id="SSF47473">
    <property type="entry name" value="EF-hand"/>
    <property type="match status" value="1"/>
</dbReference>
<keyword evidence="3" id="KW-0813">Transport</keyword>
<evidence type="ECO:0000313" key="17">
    <source>
        <dbReference type="Proteomes" id="UP000051952"/>
    </source>
</evidence>
<dbReference type="CDD" id="cd00051">
    <property type="entry name" value="EFh"/>
    <property type="match status" value="1"/>
</dbReference>
<evidence type="ECO:0000259" key="15">
    <source>
        <dbReference type="PROSITE" id="PS50222"/>
    </source>
</evidence>
<dbReference type="GO" id="GO:0036444">
    <property type="term" value="P:calcium import into the mitochondrion"/>
    <property type="evidence" value="ECO:0007669"/>
    <property type="project" value="TreeGrafter"/>
</dbReference>
<dbReference type="GO" id="GO:0005758">
    <property type="term" value="C:mitochondrial intermembrane space"/>
    <property type="evidence" value="ECO:0007669"/>
    <property type="project" value="UniProtKB-SubCell"/>
</dbReference>
<protein>
    <submittedName>
        <fullName evidence="16">Calcium-binding protein, putative</fullName>
    </submittedName>
</protein>
<dbReference type="InterPro" id="IPR039800">
    <property type="entry name" value="MICU1/2/3"/>
</dbReference>
<keyword evidence="11" id="KW-0496">Mitochondrion</keyword>
<feature type="region of interest" description="Disordered" evidence="14">
    <location>
        <begin position="1"/>
        <end position="67"/>
    </location>
</feature>
<evidence type="ECO:0000256" key="11">
    <source>
        <dbReference type="ARBA" id="ARBA00023128"/>
    </source>
</evidence>
<keyword evidence="7" id="KW-0999">Mitochondrion inner membrane</keyword>
<feature type="non-terminal residue" evidence="16">
    <location>
        <position position="1"/>
    </location>
</feature>
<dbReference type="PROSITE" id="PS50222">
    <property type="entry name" value="EF_HAND_2"/>
    <property type="match status" value="1"/>
</dbReference>
<feature type="region of interest" description="Disordered" evidence="14">
    <location>
        <begin position="100"/>
        <end position="128"/>
    </location>
</feature>
<keyword evidence="8" id="KW-0106">Calcium</keyword>
<dbReference type="PANTHER" id="PTHR12294">
    <property type="entry name" value="EF HAND DOMAIN FAMILY A1,A2-RELATED"/>
    <property type="match status" value="1"/>
</dbReference>
<feature type="domain" description="EF-hand" evidence="15">
    <location>
        <begin position="146"/>
        <end position="181"/>
    </location>
</feature>
<keyword evidence="5" id="KW-0479">Metal-binding</keyword>
<accession>A0A0S4KGM3</accession>
<evidence type="ECO:0000256" key="14">
    <source>
        <dbReference type="SAM" id="MobiDB-lite"/>
    </source>
</evidence>
<evidence type="ECO:0000256" key="10">
    <source>
        <dbReference type="ARBA" id="ARBA00023065"/>
    </source>
</evidence>
<dbReference type="OrthoDB" id="186625at2759"/>
<feature type="compositionally biased region" description="Basic and acidic residues" evidence="14">
    <location>
        <begin position="29"/>
        <end position="49"/>
    </location>
</feature>
<evidence type="ECO:0000256" key="4">
    <source>
        <dbReference type="ARBA" id="ARBA00022568"/>
    </source>
</evidence>
<dbReference type="Gene3D" id="1.10.238.10">
    <property type="entry name" value="EF-hand"/>
    <property type="match status" value="1"/>
</dbReference>
<proteinExistence type="inferred from homology"/>
<keyword evidence="9" id="KW-0809">Transit peptide</keyword>
<sequence length="208" mass="23116">QFAEPKSAVATGAKKKPSGKPHIPAGKVSIDDLRRLLGIESEEGGKNMNDEQSNGNTVNKTKDKPAAQQVSWQTYTKLFDVILEAETIERALSMLVDAKRVEASRSSSNKDDDKTNNKNTNSSDDVDLGATRQEFARALRAAKLSLSAEDIEVFYKIFDADGSGTIDPEEFGAVCRLRNNFYAAYVPRYDEPKRNPVQAFVYCMQQRE</sequence>
<dbReference type="GO" id="GO:0005509">
    <property type="term" value="F:calcium ion binding"/>
    <property type="evidence" value="ECO:0007669"/>
    <property type="project" value="InterPro"/>
</dbReference>
<dbReference type="InterPro" id="IPR002048">
    <property type="entry name" value="EF_hand_dom"/>
</dbReference>
<name>A0A0S4KGM3_BODSA</name>
<evidence type="ECO:0000256" key="3">
    <source>
        <dbReference type="ARBA" id="ARBA00022448"/>
    </source>
</evidence>
<organism evidence="16 17">
    <name type="scientific">Bodo saltans</name>
    <name type="common">Flagellated protozoan</name>
    <dbReference type="NCBI Taxonomy" id="75058"/>
    <lineage>
        <taxon>Eukaryota</taxon>
        <taxon>Discoba</taxon>
        <taxon>Euglenozoa</taxon>
        <taxon>Kinetoplastea</taxon>
        <taxon>Metakinetoplastina</taxon>
        <taxon>Eubodonida</taxon>
        <taxon>Bodonidae</taxon>
        <taxon>Bodo</taxon>
    </lineage>
</organism>
<keyword evidence="17" id="KW-1185">Reference proteome</keyword>
<dbReference type="InterPro" id="IPR018247">
    <property type="entry name" value="EF_Hand_1_Ca_BS"/>
</dbReference>
<comment type="subcellular location">
    <subcellularLocation>
        <location evidence="1">Mitochondrion inner membrane</location>
    </subcellularLocation>
    <subcellularLocation>
        <location evidence="2">Mitochondrion intermembrane space</location>
    </subcellularLocation>
</comment>
<evidence type="ECO:0000256" key="1">
    <source>
        <dbReference type="ARBA" id="ARBA00004273"/>
    </source>
</evidence>
<dbReference type="AlphaFoldDB" id="A0A0S4KGM3"/>
<keyword evidence="4" id="KW-0109">Calcium transport</keyword>
<dbReference type="GO" id="GO:0051560">
    <property type="term" value="P:mitochondrial calcium ion homeostasis"/>
    <property type="evidence" value="ECO:0007669"/>
    <property type="project" value="TreeGrafter"/>
</dbReference>
<keyword evidence="12" id="KW-0472">Membrane</keyword>
<gene>
    <name evidence="16" type="ORF">BSAL_17910</name>
</gene>
<evidence type="ECO:0000256" key="8">
    <source>
        <dbReference type="ARBA" id="ARBA00022837"/>
    </source>
</evidence>
<dbReference type="InterPro" id="IPR011992">
    <property type="entry name" value="EF-hand-dom_pair"/>
</dbReference>
<feature type="compositionally biased region" description="Polar residues" evidence="14">
    <location>
        <begin position="50"/>
        <end position="59"/>
    </location>
</feature>
<reference evidence="17" key="1">
    <citation type="submission" date="2015-09" db="EMBL/GenBank/DDBJ databases">
        <authorList>
            <consortium name="Pathogen Informatics"/>
        </authorList>
    </citation>
    <scope>NUCLEOTIDE SEQUENCE [LARGE SCALE GENOMIC DNA]</scope>
    <source>
        <strain evidence="17">Lake Konstanz</strain>
    </source>
</reference>
<evidence type="ECO:0000313" key="16">
    <source>
        <dbReference type="EMBL" id="CUI14853.1"/>
    </source>
</evidence>
<dbReference type="VEuPathDB" id="TriTrypDB:BSAL_17910"/>
<dbReference type="Pfam" id="PF13202">
    <property type="entry name" value="EF-hand_5"/>
    <property type="match status" value="1"/>
</dbReference>